<dbReference type="InterPro" id="IPR001872">
    <property type="entry name" value="Peptidase_A8"/>
</dbReference>
<accession>V5BVT7</accession>
<keyword evidence="5 9" id="KW-0064">Aspartyl protease</keyword>
<evidence type="ECO:0000313" key="12">
    <source>
        <dbReference type="EMBL" id="ESS71989.1"/>
    </source>
</evidence>
<dbReference type="GO" id="GO:0005886">
    <property type="term" value="C:plasma membrane"/>
    <property type="evidence" value="ECO:0007669"/>
    <property type="project" value="UniProtKB-SubCell"/>
</dbReference>
<organism evidence="12 13">
    <name type="scientific">Methyloglobulus morosus KoM1</name>
    <dbReference type="NCBI Taxonomy" id="1116472"/>
    <lineage>
        <taxon>Bacteria</taxon>
        <taxon>Pseudomonadati</taxon>
        <taxon>Pseudomonadota</taxon>
        <taxon>Gammaproteobacteria</taxon>
        <taxon>Methylococcales</taxon>
        <taxon>Methylococcaceae</taxon>
        <taxon>Methyloglobulus</taxon>
    </lineage>
</organism>
<evidence type="ECO:0000313" key="13">
    <source>
        <dbReference type="Proteomes" id="UP000017842"/>
    </source>
</evidence>
<proteinExistence type="inferred from homology"/>
<comment type="caution">
    <text evidence="9">Lacks conserved residue(s) required for the propagation of feature annotation.</text>
</comment>
<keyword evidence="6 9" id="KW-0378">Hydrolase</keyword>
<keyword evidence="7 9" id="KW-1133">Transmembrane helix</keyword>
<dbReference type="EMBL" id="AYLO01000074">
    <property type="protein sequence ID" value="ESS71989.1"/>
    <property type="molecule type" value="Genomic_DNA"/>
</dbReference>
<feature type="transmembrane region" description="Helical" evidence="9">
    <location>
        <begin position="140"/>
        <end position="160"/>
    </location>
</feature>
<keyword evidence="12" id="KW-0449">Lipoprotein</keyword>
<comment type="caution">
    <text evidence="12">The sequence shown here is derived from an EMBL/GenBank/DDBJ whole genome shotgun (WGS) entry which is preliminary data.</text>
</comment>
<dbReference type="STRING" id="1116472.MGMO_77c00020"/>
<dbReference type="PRINTS" id="PR00781">
    <property type="entry name" value="LIPOSIGPTASE"/>
</dbReference>
<dbReference type="NCBIfam" id="TIGR00077">
    <property type="entry name" value="lspA"/>
    <property type="match status" value="1"/>
</dbReference>
<evidence type="ECO:0000256" key="9">
    <source>
        <dbReference type="HAMAP-Rule" id="MF_00161"/>
    </source>
</evidence>
<evidence type="ECO:0000256" key="4">
    <source>
        <dbReference type="ARBA" id="ARBA00022692"/>
    </source>
</evidence>
<dbReference type="GO" id="GO:0004190">
    <property type="term" value="F:aspartic-type endopeptidase activity"/>
    <property type="evidence" value="ECO:0007669"/>
    <property type="project" value="UniProtKB-UniRule"/>
</dbReference>
<feature type="active site" evidence="9">
    <location>
        <position position="130"/>
    </location>
</feature>
<evidence type="ECO:0000256" key="8">
    <source>
        <dbReference type="ARBA" id="ARBA00023136"/>
    </source>
</evidence>
<protein>
    <recommendedName>
        <fullName evidence="9">Lipoprotein signal peptidase</fullName>
        <ecNumber evidence="9">3.4.23.36</ecNumber>
    </recommendedName>
    <alternativeName>
        <fullName evidence="9">Prolipoprotein signal peptidase</fullName>
    </alternativeName>
    <alternativeName>
        <fullName evidence="9">Signal peptidase II</fullName>
        <shortName evidence="9">SPase II</shortName>
    </alternativeName>
</protein>
<dbReference type="PANTHER" id="PTHR33695:SF1">
    <property type="entry name" value="LIPOPROTEIN SIGNAL PEPTIDASE"/>
    <property type="match status" value="1"/>
</dbReference>
<evidence type="ECO:0000256" key="7">
    <source>
        <dbReference type="ARBA" id="ARBA00022989"/>
    </source>
</evidence>
<evidence type="ECO:0000256" key="6">
    <source>
        <dbReference type="ARBA" id="ARBA00022801"/>
    </source>
</evidence>
<evidence type="ECO:0000256" key="5">
    <source>
        <dbReference type="ARBA" id="ARBA00022750"/>
    </source>
</evidence>
<dbReference type="AlphaFoldDB" id="V5BVT7"/>
<evidence type="ECO:0000256" key="2">
    <source>
        <dbReference type="ARBA" id="ARBA00022475"/>
    </source>
</evidence>
<feature type="active site" evidence="9">
    <location>
        <position position="148"/>
    </location>
</feature>
<dbReference type="PANTHER" id="PTHR33695">
    <property type="entry name" value="LIPOPROTEIN SIGNAL PEPTIDASE"/>
    <property type="match status" value="1"/>
</dbReference>
<dbReference type="Pfam" id="PF01252">
    <property type="entry name" value="Peptidase_A8"/>
    <property type="match status" value="1"/>
</dbReference>
<evidence type="ECO:0000256" key="10">
    <source>
        <dbReference type="RuleBase" id="RU000594"/>
    </source>
</evidence>
<reference evidence="12 13" key="1">
    <citation type="journal article" date="2013" name="Genome Announc.">
        <title>Draft Genome Sequence of the Methanotrophic Gammaproteobacterium Methyloglobulus morosus DSM 22980 Strain KoM1.</title>
        <authorList>
            <person name="Poehlein A."/>
            <person name="Deutzmann J.S."/>
            <person name="Daniel R."/>
            <person name="Simeonova D.D."/>
        </authorList>
    </citation>
    <scope>NUCLEOTIDE SEQUENCE [LARGE SCALE GENOMIC DNA]</scope>
    <source>
        <strain evidence="12 13">KoM1</strain>
    </source>
</reference>
<keyword evidence="3 9" id="KW-0645">Protease</keyword>
<dbReference type="Proteomes" id="UP000017842">
    <property type="component" value="Unassembled WGS sequence"/>
</dbReference>
<evidence type="ECO:0000256" key="3">
    <source>
        <dbReference type="ARBA" id="ARBA00022670"/>
    </source>
</evidence>
<keyword evidence="2 9" id="KW-1003">Cell membrane</keyword>
<keyword evidence="4 9" id="KW-0812">Transmembrane</keyword>
<keyword evidence="13" id="KW-1185">Reference proteome</keyword>
<evidence type="ECO:0000256" key="11">
    <source>
        <dbReference type="RuleBase" id="RU004181"/>
    </source>
</evidence>
<dbReference type="EC" id="3.4.23.36" evidence="9"/>
<keyword evidence="8 9" id="KW-0472">Membrane</keyword>
<comment type="similarity">
    <text evidence="1 9 11">Belongs to the peptidase A8 family.</text>
</comment>
<evidence type="ECO:0000256" key="1">
    <source>
        <dbReference type="ARBA" id="ARBA00006139"/>
    </source>
</evidence>
<comment type="function">
    <text evidence="9 10">This protein specifically catalyzes the removal of signal peptides from prolipoproteins.</text>
</comment>
<dbReference type="UniPathway" id="UPA00665"/>
<dbReference type="PROSITE" id="PS00855">
    <property type="entry name" value="SPASE_II"/>
    <property type="match status" value="1"/>
</dbReference>
<dbReference type="HAMAP" id="MF_00161">
    <property type="entry name" value="LspA"/>
    <property type="match status" value="1"/>
</dbReference>
<dbReference type="PATRIC" id="fig|1116472.3.peg.2180"/>
<dbReference type="GO" id="GO:0006508">
    <property type="term" value="P:proteolysis"/>
    <property type="evidence" value="ECO:0007669"/>
    <property type="project" value="UniProtKB-KW"/>
</dbReference>
<name>V5BVT7_9GAMM</name>
<dbReference type="eggNOG" id="COG0597">
    <property type="taxonomic scope" value="Bacteria"/>
</dbReference>
<comment type="pathway">
    <text evidence="9">Protein modification; lipoprotein biosynthesis (signal peptide cleavage).</text>
</comment>
<comment type="subcellular location">
    <subcellularLocation>
        <location evidence="9">Cell membrane</location>
        <topology evidence="9">Multi-pass membrane protein</topology>
    </subcellularLocation>
</comment>
<sequence>MLTVQANTAAMREVGMLKWLWLSLLAIVLDQASKLTVDSTLQLYESIPLMPYFNLTYVHNTGAAFSFLSEAGGWQRWFFAALAFIISAVLSVWLARLQQHETLLAVALALVLGGAIGNLIDRLAYGYVIDFLDVYYNTWHWPAFNIADSAITLGVALMLAESFGLGKAKEANLPE</sequence>
<comment type="catalytic activity">
    <reaction evidence="9 10">
        <text>Release of signal peptides from bacterial membrane prolipoproteins. Hydrolyzes -Xaa-Yaa-Zaa-|-(S,diacylglyceryl)Cys-, in which Xaa is hydrophobic (preferably Leu), and Yaa (Ala or Ser) and Zaa (Gly or Ala) have small, neutral side chains.</text>
        <dbReference type="EC" id="3.4.23.36"/>
    </reaction>
</comment>
<feature type="transmembrane region" description="Helical" evidence="9">
    <location>
        <begin position="77"/>
        <end position="95"/>
    </location>
</feature>
<gene>
    <name evidence="9 12" type="primary">lspA</name>
    <name evidence="12" type="ORF">MGMO_77c00020</name>
</gene>
<feature type="transmembrane region" description="Helical" evidence="9">
    <location>
        <begin position="102"/>
        <end position="120"/>
    </location>
</feature>